<dbReference type="InterPro" id="IPR025110">
    <property type="entry name" value="AMP-bd_C"/>
</dbReference>
<dbReference type="InterPro" id="IPR042099">
    <property type="entry name" value="ANL_N_sf"/>
</dbReference>
<evidence type="ECO:0000256" key="1">
    <source>
        <dbReference type="ARBA" id="ARBA00006432"/>
    </source>
</evidence>
<dbReference type="AlphaFoldDB" id="A0ABD1E9M9"/>
<comment type="similarity">
    <text evidence="1">Belongs to the ATP-dependent AMP-binding enzyme family.</text>
</comment>
<dbReference type="PANTHER" id="PTHR43201">
    <property type="entry name" value="ACYL-COA SYNTHETASE"/>
    <property type="match status" value="1"/>
</dbReference>
<dbReference type="PANTHER" id="PTHR43201:SF5">
    <property type="entry name" value="MEDIUM-CHAIN ACYL-COA LIGASE ACSF2, MITOCHONDRIAL"/>
    <property type="match status" value="1"/>
</dbReference>
<dbReference type="PROSITE" id="PS00455">
    <property type="entry name" value="AMP_BINDING"/>
    <property type="match status" value="1"/>
</dbReference>
<dbReference type="Gene3D" id="3.40.50.12780">
    <property type="entry name" value="N-terminal domain of ligase-like"/>
    <property type="match status" value="1"/>
</dbReference>
<evidence type="ECO:0000313" key="10">
    <source>
        <dbReference type="EMBL" id="KAL1491110.1"/>
    </source>
</evidence>
<dbReference type="InterPro" id="IPR045851">
    <property type="entry name" value="AMP-bd_C_sf"/>
</dbReference>
<evidence type="ECO:0000256" key="4">
    <source>
        <dbReference type="ARBA" id="ARBA00039009"/>
    </source>
</evidence>
<dbReference type="EC" id="6.2.1.2" evidence="4"/>
<dbReference type="InterPro" id="IPR020845">
    <property type="entry name" value="AMP-binding_CS"/>
</dbReference>
<gene>
    <name evidence="10" type="ORF">ABEB36_011754</name>
</gene>
<dbReference type="GO" id="GO:0031956">
    <property type="term" value="F:medium-chain fatty acid-CoA ligase activity"/>
    <property type="evidence" value="ECO:0007669"/>
    <property type="project" value="UniProtKB-EC"/>
</dbReference>
<comment type="function">
    <text evidence="3">Acyl-CoA synthases catalyze the initial reaction in fatty acid metabolism, by forming a thioester with CoA. Has some preference toward medium-chain substrates. Plays a role in adipocyte differentiation.</text>
</comment>
<evidence type="ECO:0000259" key="9">
    <source>
        <dbReference type="Pfam" id="PF13193"/>
    </source>
</evidence>
<evidence type="ECO:0000256" key="6">
    <source>
        <dbReference type="ARBA" id="ARBA00047319"/>
    </source>
</evidence>
<proteinExistence type="inferred from homology"/>
<dbReference type="Pfam" id="PF00501">
    <property type="entry name" value="AMP-binding"/>
    <property type="match status" value="1"/>
</dbReference>
<keyword evidence="11" id="KW-1185">Reference proteome</keyword>
<keyword evidence="2" id="KW-0436">Ligase</keyword>
<dbReference type="Proteomes" id="UP001566132">
    <property type="component" value="Unassembled WGS sequence"/>
</dbReference>
<sequence>MRQLIIKIRKTQPFFARNFGNDLSYFHHTCNEPLRALTMGQLLEKTTNKYPDRPALISRHQKQVLTFQQVLEQADTLAAAFKIIGLQPQDRVGIWAPNMVEWYVTHIACARGGFILVNLNPAFQRQEIKNLINTIGIRGIVCAHKFKSQNYYQHLQDICPELSKCPPGGLKSPNAPSLKSIIVISEENLQGTFKYNDLFSMASTSEINEIGKNQEFIDPGQECHFQTTSGSTGNPKVPVQTHFQQFNNSYFLSKNFGFDKQQQVLCLPLPFFHVFGGVVGLCSALHYGGTIVLPSASFEVDKTLEALKGNKCTMIYGTPTLYVDLINRLEQTKEKVNVGVAVTGGATTDKRLFKKMKKILGVQKIKSVYGLTETTSGIFHSLDDEDELQVLETVGKLAEHMEAKVVDSEGRIVRRGMSGELLIRGYATTLGYWQNPEKTNELFDSDKWLHTGDEFILYENGYGKMVGRISDIIIRGGENIYPKPIEDLLNIHPNILQAQVVGVPHERLGEEVCAVLRVESNANVTVEDIRSFLKGKIAHFNIPSRVEIVDEFAKTSIGKVHKRKIIQNILNQ</sequence>
<evidence type="ECO:0000256" key="5">
    <source>
        <dbReference type="ARBA" id="ARBA00039638"/>
    </source>
</evidence>
<dbReference type="InterPro" id="IPR000873">
    <property type="entry name" value="AMP-dep_synth/lig_dom"/>
</dbReference>
<feature type="domain" description="AMP-binding enzyme C-terminal" evidence="9">
    <location>
        <begin position="485"/>
        <end position="559"/>
    </location>
</feature>
<protein>
    <recommendedName>
        <fullName evidence="5">Medium-chain acyl-CoA ligase ACSF2, mitochondrial</fullName>
        <ecNumber evidence="4">6.2.1.2</ecNumber>
    </recommendedName>
</protein>
<dbReference type="FunFam" id="3.30.300.30:FF:000008">
    <property type="entry name" value="2,3-dihydroxybenzoate-AMP ligase"/>
    <property type="match status" value="1"/>
</dbReference>
<dbReference type="Pfam" id="PF13193">
    <property type="entry name" value="AMP-binding_C"/>
    <property type="match status" value="1"/>
</dbReference>
<evidence type="ECO:0000313" key="11">
    <source>
        <dbReference type="Proteomes" id="UP001566132"/>
    </source>
</evidence>
<dbReference type="Gene3D" id="3.30.300.30">
    <property type="match status" value="1"/>
</dbReference>
<accession>A0ABD1E9M9</accession>
<evidence type="ECO:0000259" key="8">
    <source>
        <dbReference type="Pfam" id="PF00501"/>
    </source>
</evidence>
<organism evidence="10 11">
    <name type="scientific">Hypothenemus hampei</name>
    <name type="common">Coffee berry borer</name>
    <dbReference type="NCBI Taxonomy" id="57062"/>
    <lineage>
        <taxon>Eukaryota</taxon>
        <taxon>Metazoa</taxon>
        <taxon>Ecdysozoa</taxon>
        <taxon>Arthropoda</taxon>
        <taxon>Hexapoda</taxon>
        <taxon>Insecta</taxon>
        <taxon>Pterygota</taxon>
        <taxon>Neoptera</taxon>
        <taxon>Endopterygota</taxon>
        <taxon>Coleoptera</taxon>
        <taxon>Polyphaga</taxon>
        <taxon>Cucujiformia</taxon>
        <taxon>Curculionidae</taxon>
        <taxon>Scolytinae</taxon>
        <taxon>Hypothenemus</taxon>
    </lineage>
</organism>
<feature type="domain" description="AMP-dependent synthetase/ligase" evidence="8">
    <location>
        <begin position="43"/>
        <end position="433"/>
    </location>
</feature>
<evidence type="ECO:0000256" key="3">
    <source>
        <dbReference type="ARBA" id="ARBA00037247"/>
    </source>
</evidence>
<name>A0ABD1E9M9_HYPHA</name>
<comment type="caution">
    <text evidence="10">The sequence shown here is derived from an EMBL/GenBank/DDBJ whole genome shotgun (WGS) entry which is preliminary data.</text>
</comment>
<reference evidence="10 11" key="1">
    <citation type="submission" date="2024-05" db="EMBL/GenBank/DDBJ databases">
        <title>Genetic variation in Jamaican populations of the coffee berry borer (Hypothenemus hampei).</title>
        <authorList>
            <person name="Errbii M."/>
            <person name="Myrie A."/>
        </authorList>
    </citation>
    <scope>NUCLEOTIDE SEQUENCE [LARGE SCALE GENOMIC DNA]</scope>
    <source>
        <strain evidence="10">JA-Hopewell-2020-01-JO</strain>
        <tissue evidence="10">Whole body</tissue>
    </source>
</reference>
<comment type="catalytic activity">
    <reaction evidence="7">
        <text>a medium-chain fatty acid + ATP + CoA = a medium-chain fatty acyl-CoA + AMP + diphosphate</text>
        <dbReference type="Rhea" id="RHEA:48340"/>
        <dbReference type="ChEBI" id="CHEBI:30616"/>
        <dbReference type="ChEBI" id="CHEBI:33019"/>
        <dbReference type="ChEBI" id="CHEBI:57287"/>
        <dbReference type="ChEBI" id="CHEBI:59558"/>
        <dbReference type="ChEBI" id="CHEBI:90546"/>
        <dbReference type="ChEBI" id="CHEBI:456215"/>
        <dbReference type="EC" id="6.2.1.2"/>
    </reaction>
</comment>
<evidence type="ECO:0000256" key="7">
    <source>
        <dbReference type="ARBA" id="ARBA00048277"/>
    </source>
</evidence>
<evidence type="ECO:0000256" key="2">
    <source>
        <dbReference type="ARBA" id="ARBA00022598"/>
    </source>
</evidence>
<comment type="catalytic activity">
    <reaction evidence="6">
        <text>octanoate + ATP + CoA = octanoyl-CoA + AMP + diphosphate</text>
        <dbReference type="Rhea" id="RHEA:33631"/>
        <dbReference type="ChEBI" id="CHEBI:25646"/>
        <dbReference type="ChEBI" id="CHEBI:30616"/>
        <dbReference type="ChEBI" id="CHEBI:33019"/>
        <dbReference type="ChEBI" id="CHEBI:57287"/>
        <dbReference type="ChEBI" id="CHEBI:57386"/>
        <dbReference type="ChEBI" id="CHEBI:456215"/>
    </reaction>
</comment>
<dbReference type="EMBL" id="JBDJPC010000009">
    <property type="protein sequence ID" value="KAL1491110.1"/>
    <property type="molecule type" value="Genomic_DNA"/>
</dbReference>
<dbReference type="SUPFAM" id="SSF56801">
    <property type="entry name" value="Acetyl-CoA synthetase-like"/>
    <property type="match status" value="1"/>
</dbReference>